<evidence type="ECO:0000256" key="6">
    <source>
        <dbReference type="ARBA" id="ARBA00023136"/>
    </source>
</evidence>
<dbReference type="AlphaFoldDB" id="A0A8J9ZFS2"/>
<evidence type="ECO:0000256" key="10">
    <source>
        <dbReference type="SAM" id="MobiDB-lite"/>
    </source>
</evidence>
<dbReference type="PRINTS" id="PR00237">
    <property type="entry name" value="GPCRRHODOPSN"/>
</dbReference>
<feature type="transmembrane region" description="Helical" evidence="11">
    <location>
        <begin position="114"/>
        <end position="132"/>
    </location>
</feature>
<dbReference type="PANTHER" id="PTHR24249">
    <property type="entry name" value="HISTAMINE RECEPTOR-RELATED G-PROTEIN COUPLED RECEPTOR"/>
    <property type="match status" value="1"/>
</dbReference>
<evidence type="ECO:0000313" key="13">
    <source>
        <dbReference type="EMBL" id="CAH1253813.1"/>
    </source>
</evidence>
<comment type="similarity">
    <text evidence="9">Belongs to the G-protein coupled receptor 1 family.</text>
</comment>
<evidence type="ECO:0000256" key="3">
    <source>
        <dbReference type="ARBA" id="ARBA00022692"/>
    </source>
</evidence>
<dbReference type="InterPro" id="IPR017452">
    <property type="entry name" value="GPCR_Rhodpsn_7TM"/>
</dbReference>
<dbReference type="InterPro" id="IPR050569">
    <property type="entry name" value="TAAR"/>
</dbReference>
<dbReference type="PROSITE" id="PS50262">
    <property type="entry name" value="G_PROTEIN_RECEP_F1_2"/>
    <property type="match status" value="1"/>
</dbReference>
<evidence type="ECO:0000259" key="12">
    <source>
        <dbReference type="PROSITE" id="PS50262"/>
    </source>
</evidence>
<feature type="domain" description="G-protein coupled receptors family 1 profile" evidence="12">
    <location>
        <begin position="50"/>
        <end position="408"/>
    </location>
</feature>
<gene>
    <name evidence="13" type="primary">HTR1B</name>
    <name evidence="13" type="ORF">BLAG_LOCUS13447</name>
</gene>
<feature type="transmembrane region" description="Helical" evidence="11">
    <location>
        <begin position="153"/>
        <end position="174"/>
    </location>
</feature>
<keyword evidence="8 9" id="KW-0807">Transducer</keyword>
<dbReference type="GO" id="GO:0005886">
    <property type="term" value="C:plasma membrane"/>
    <property type="evidence" value="ECO:0007669"/>
    <property type="project" value="UniProtKB-SubCell"/>
</dbReference>
<dbReference type="OrthoDB" id="5969463at2759"/>
<accession>A0A8J9ZFS2</accession>
<keyword evidence="14" id="KW-1185">Reference proteome</keyword>
<evidence type="ECO:0000256" key="9">
    <source>
        <dbReference type="RuleBase" id="RU000688"/>
    </source>
</evidence>
<evidence type="ECO:0000256" key="4">
    <source>
        <dbReference type="ARBA" id="ARBA00022989"/>
    </source>
</evidence>
<name>A0A8J9ZFS2_BRALA</name>
<keyword evidence="3 9" id="KW-0812">Transmembrane</keyword>
<feature type="compositionally biased region" description="Basic and acidic residues" evidence="10">
    <location>
        <begin position="315"/>
        <end position="324"/>
    </location>
</feature>
<dbReference type="FunFam" id="1.20.1070.10:FF:000657">
    <property type="entry name" value="Uncharacterized protein"/>
    <property type="match status" value="1"/>
</dbReference>
<evidence type="ECO:0000256" key="11">
    <source>
        <dbReference type="SAM" id="Phobius"/>
    </source>
</evidence>
<feature type="region of interest" description="Disordered" evidence="10">
    <location>
        <begin position="251"/>
        <end position="283"/>
    </location>
</feature>
<dbReference type="PROSITE" id="PS00237">
    <property type="entry name" value="G_PROTEIN_RECEP_F1_1"/>
    <property type="match status" value="1"/>
</dbReference>
<feature type="transmembrane region" description="Helical" evidence="11">
    <location>
        <begin position="70"/>
        <end position="94"/>
    </location>
</feature>
<feature type="transmembrane region" description="Helical" evidence="11">
    <location>
        <begin position="37"/>
        <end position="58"/>
    </location>
</feature>
<dbReference type="InterPro" id="IPR000276">
    <property type="entry name" value="GPCR_Rhodpsn"/>
</dbReference>
<dbReference type="SMART" id="SM01381">
    <property type="entry name" value="7TM_GPCR_Srsx"/>
    <property type="match status" value="1"/>
</dbReference>
<dbReference type="Proteomes" id="UP000838412">
    <property type="component" value="Chromosome 2"/>
</dbReference>
<reference evidence="13" key="1">
    <citation type="submission" date="2022-01" db="EMBL/GenBank/DDBJ databases">
        <authorList>
            <person name="Braso-Vives M."/>
        </authorList>
    </citation>
    <scope>NUCLEOTIDE SEQUENCE</scope>
</reference>
<keyword evidence="2" id="KW-1003">Cell membrane</keyword>
<protein>
    <submittedName>
        <fullName evidence="13">HTR1B protein</fullName>
    </submittedName>
</protein>
<feature type="compositionally biased region" description="Polar residues" evidence="10">
    <location>
        <begin position="251"/>
        <end position="274"/>
    </location>
</feature>
<feature type="transmembrane region" description="Helical" evidence="11">
    <location>
        <begin position="388"/>
        <end position="408"/>
    </location>
</feature>
<evidence type="ECO:0000256" key="5">
    <source>
        <dbReference type="ARBA" id="ARBA00023040"/>
    </source>
</evidence>
<dbReference type="Gene3D" id="1.20.1070.10">
    <property type="entry name" value="Rhodopsin 7-helix transmembrane proteins"/>
    <property type="match status" value="1"/>
</dbReference>
<keyword evidence="7 9" id="KW-0675">Receptor</keyword>
<dbReference type="EMBL" id="OV696687">
    <property type="protein sequence ID" value="CAH1253813.1"/>
    <property type="molecule type" value="Genomic_DNA"/>
</dbReference>
<evidence type="ECO:0000256" key="8">
    <source>
        <dbReference type="ARBA" id="ARBA00023224"/>
    </source>
</evidence>
<evidence type="ECO:0000313" key="14">
    <source>
        <dbReference type="Proteomes" id="UP000838412"/>
    </source>
</evidence>
<feature type="transmembrane region" description="Helical" evidence="11">
    <location>
        <begin position="354"/>
        <end position="376"/>
    </location>
</feature>
<comment type="subcellular location">
    <subcellularLocation>
        <location evidence="1">Cell membrane</location>
        <topology evidence="1">Multi-pass membrane protein</topology>
    </subcellularLocation>
</comment>
<dbReference type="PANTHER" id="PTHR24249:SF422">
    <property type="entry name" value="G-PROTEIN COUPLED RECEPTORS FAMILY 1 PROFILE DOMAIN-CONTAINING PROTEIN"/>
    <property type="match status" value="1"/>
</dbReference>
<proteinExistence type="inferred from homology"/>
<dbReference type="CDD" id="cd00637">
    <property type="entry name" value="7tm_classA_rhodopsin-like"/>
    <property type="match status" value="1"/>
</dbReference>
<keyword evidence="5 9" id="KW-0297">G-protein coupled receptor</keyword>
<dbReference type="GO" id="GO:0004930">
    <property type="term" value="F:G protein-coupled receptor activity"/>
    <property type="evidence" value="ECO:0007669"/>
    <property type="project" value="UniProtKB-KW"/>
</dbReference>
<evidence type="ECO:0000256" key="2">
    <source>
        <dbReference type="ARBA" id="ARBA00022475"/>
    </source>
</evidence>
<keyword evidence="6 11" id="KW-0472">Membrane</keyword>
<evidence type="ECO:0000256" key="7">
    <source>
        <dbReference type="ARBA" id="ARBA00023170"/>
    </source>
</evidence>
<organism evidence="13 14">
    <name type="scientific">Branchiostoma lanceolatum</name>
    <name type="common">Common lancelet</name>
    <name type="synonym">Amphioxus lanceolatum</name>
    <dbReference type="NCBI Taxonomy" id="7740"/>
    <lineage>
        <taxon>Eukaryota</taxon>
        <taxon>Metazoa</taxon>
        <taxon>Chordata</taxon>
        <taxon>Cephalochordata</taxon>
        <taxon>Leptocardii</taxon>
        <taxon>Amphioxiformes</taxon>
        <taxon>Branchiostomatidae</taxon>
        <taxon>Branchiostoma</taxon>
    </lineage>
</organism>
<keyword evidence="4 11" id="KW-1133">Transmembrane helix</keyword>
<feature type="region of interest" description="Disordered" evidence="10">
    <location>
        <begin position="295"/>
        <end position="343"/>
    </location>
</feature>
<dbReference type="SUPFAM" id="SSF81321">
    <property type="entry name" value="Family A G protein-coupled receptor-like"/>
    <property type="match status" value="1"/>
</dbReference>
<sequence length="426" mass="47413">MLPNVTTALPGPQNSTATVFDWEPFSYYTSPWRELQLVWVTICITLGTCGNTAVLLTISSVEELRTPGNTLLCTLAVADILQVISKGPLMIWLMTGQQIMSCQSNGSLVLVLHLIYLTWAFFSVNIIGSISLDRYWYICFPLKYSSIMTKGRTALLVAVPLLVTFTNTVLVPYLESGGGFFFFPPFVSCKYLGPAKRGRQATLNICYGIVILIMIFCYFKIWREVRRQQARHRQLLPQALSAVVSGQAEITGTTRQTELSRSSSVDSGAESQRASPDKPGQISRQVSVTSLSARLCDSPSSAGHKSGLKPSNKVAPERICEDSSRGPGEPSTQPGIRQKVPSEFKQRMKTATTVLLVIGVYFVTWLPYFVVLFRTAKFGDGVVSSDGPWQRFAMLFSLISAFANPFIYTRNRPFRQGFLRLFRCRN</sequence>
<dbReference type="Pfam" id="PF00001">
    <property type="entry name" value="7tm_1"/>
    <property type="match status" value="1"/>
</dbReference>
<evidence type="ECO:0000256" key="1">
    <source>
        <dbReference type="ARBA" id="ARBA00004651"/>
    </source>
</evidence>
<feature type="transmembrane region" description="Helical" evidence="11">
    <location>
        <begin position="201"/>
        <end position="221"/>
    </location>
</feature>